<sequence length="180" mass="21586">MLQAYRKNDDRYILTYQLNQNDINIFFKMFNKLFLLQRWFICLVSFYCAFILLFPTFHLKWVLLFISSIVAGVYFSSNLFVKNCTKKAPGFSVLIHNRSLLTVDNDCITIDYLEKLKSIVQWRAVIKIIEKKDYLYIHLETKNYLIIPCYVFETELDKTNFIHFVKTHILLAKEQDKLKK</sequence>
<evidence type="ECO:0000313" key="4">
    <source>
        <dbReference type="EMBL" id="CAI3934901.1"/>
    </source>
</evidence>
<dbReference type="RefSeq" id="WP_271789183.1">
    <property type="nucleotide sequence ID" value="NZ_CAMXCM010000001.1"/>
</dbReference>
<evidence type="ECO:0000313" key="3">
    <source>
        <dbReference type="EMBL" id="CAI3926092.1"/>
    </source>
</evidence>
<organism evidence="3 5">
    <name type="scientific">Commensalibacter communis</name>
    <dbReference type="NCBI Taxonomy" id="2972786"/>
    <lineage>
        <taxon>Bacteria</taxon>
        <taxon>Pseudomonadati</taxon>
        <taxon>Pseudomonadota</taxon>
        <taxon>Alphaproteobacteria</taxon>
        <taxon>Acetobacterales</taxon>
        <taxon>Acetobacteraceae</taxon>
    </lineage>
</organism>
<keyword evidence="1" id="KW-0472">Membrane</keyword>
<keyword evidence="1" id="KW-0812">Transmembrane</keyword>
<evidence type="ECO:0000259" key="2">
    <source>
        <dbReference type="Pfam" id="PF14317"/>
    </source>
</evidence>
<dbReference type="AlphaFoldDB" id="A0A9W4X8T1"/>
<keyword evidence="6" id="KW-1185">Reference proteome</keyword>
<keyword evidence="1" id="KW-1133">Transmembrane helix</keyword>
<proteinExistence type="predicted"/>
<feature type="transmembrane region" description="Helical" evidence="1">
    <location>
        <begin position="61"/>
        <end position="81"/>
    </location>
</feature>
<evidence type="ECO:0000256" key="1">
    <source>
        <dbReference type="SAM" id="Phobius"/>
    </source>
</evidence>
<name>A0A9W4X8T1_9PROT</name>
<feature type="transmembrane region" description="Helical" evidence="1">
    <location>
        <begin position="35"/>
        <end position="55"/>
    </location>
</feature>
<evidence type="ECO:0000313" key="5">
    <source>
        <dbReference type="Proteomes" id="UP001154255"/>
    </source>
</evidence>
<comment type="caution">
    <text evidence="3">The sequence shown here is derived from an EMBL/GenBank/DDBJ whole genome shotgun (WGS) entry which is preliminary data.</text>
</comment>
<feature type="domain" description="YcxB-like C-terminal" evidence="2">
    <location>
        <begin position="115"/>
        <end position="148"/>
    </location>
</feature>
<evidence type="ECO:0000313" key="6">
    <source>
        <dbReference type="Proteomes" id="UP001154259"/>
    </source>
</evidence>
<gene>
    <name evidence="4" type="ORF">R53529_LOCUS752</name>
    <name evidence="3" type="ORF">R53530_LOCUS349</name>
</gene>
<dbReference type="Proteomes" id="UP001154255">
    <property type="component" value="Unassembled WGS sequence"/>
</dbReference>
<protein>
    <recommendedName>
        <fullName evidence="2">YcxB-like C-terminal domain-containing protein</fullName>
    </recommendedName>
</protein>
<dbReference type="InterPro" id="IPR025588">
    <property type="entry name" value="YcxB-like_C"/>
</dbReference>
<accession>A0A9W4X8T1</accession>
<reference evidence="3" key="1">
    <citation type="submission" date="2022-10" db="EMBL/GenBank/DDBJ databases">
        <authorList>
            <person name="Botero Cardona J."/>
        </authorList>
    </citation>
    <scope>NUCLEOTIDE SEQUENCE</scope>
    <source>
        <strain evidence="3">LMG 31819</strain>
        <strain evidence="4">R-53529</strain>
    </source>
</reference>
<dbReference type="EMBL" id="CAMXCS010000001">
    <property type="protein sequence ID" value="CAI3934901.1"/>
    <property type="molecule type" value="Genomic_DNA"/>
</dbReference>
<dbReference type="EMBL" id="CAMXCM010000001">
    <property type="protein sequence ID" value="CAI3926092.1"/>
    <property type="molecule type" value="Genomic_DNA"/>
</dbReference>
<dbReference type="Pfam" id="PF14317">
    <property type="entry name" value="YcxB"/>
    <property type="match status" value="1"/>
</dbReference>
<dbReference type="Proteomes" id="UP001154259">
    <property type="component" value="Unassembled WGS sequence"/>
</dbReference>